<dbReference type="SUPFAM" id="SSF141072">
    <property type="entry name" value="CalX-like"/>
    <property type="match status" value="1"/>
</dbReference>
<dbReference type="InterPro" id="IPR053784">
    <property type="entry name" value="Choice_anch_U_dom"/>
</dbReference>
<dbReference type="GO" id="GO:0007156">
    <property type="term" value="P:homophilic cell adhesion via plasma membrane adhesion molecules"/>
    <property type="evidence" value="ECO:0007669"/>
    <property type="project" value="InterPro"/>
</dbReference>
<dbReference type="InterPro" id="IPR002126">
    <property type="entry name" value="Cadherin-like_dom"/>
</dbReference>
<keyword evidence="1" id="KW-0732">Signal</keyword>
<name>A0A972G1E7_9GAMM</name>
<comment type="caution">
    <text evidence="3">The sequence shown here is derived from an EMBL/GenBank/DDBJ whole genome shotgun (WGS) entry which is preliminary data.</text>
</comment>
<dbReference type="GO" id="GO:0005509">
    <property type="term" value="F:calcium ion binding"/>
    <property type="evidence" value="ECO:0007669"/>
    <property type="project" value="InterPro"/>
</dbReference>
<evidence type="ECO:0000313" key="3">
    <source>
        <dbReference type="EMBL" id="NMH65414.1"/>
    </source>
</evidence>
<feature type="domain" description="Cadherin" evidence="2">
    <location>
        <begin position="208"/>
        <end position="312"/>
    </location>
</feature>
<dbReference type="Gene3D" id="2.60.40.2700">
    <property type="match status" value="2"/>
</dbReference>
<evidence type="ECO:0000259" key="2">
    <source>
        <dbReference type="PROSITE" id="PS50268"/>
    </source>
</evidence>
<dbReference type="EMBL" id="JAAXYH010000005">
    <property type="protein sequence ID" value="NMH65414.1"/>
    <property type="molecule type" value="Genomic_DNA"/>
</dbReference>
<feature type="signal peptide" evidence="1">
    <location>
        <begin position="1"/>
        <end position="29"/>
    </location>
</feature>
<dbReference type="NCBIfam" id="NF012211">
    <property type="entry name" value="tand_rpt_95"/>
    <property type="match status" value="3"/>
</dbReference>
<organism evidence="3 4">
    <name type="scientific">Shewanella salipaludis</name>
    <dbReference type="NCBI Taxonomy" id="2723052"/>
    <lineage>
        <taxon>Bacteria</taxon>
        <taxon>Pseudomonadati</taxon>
        <taxon>Pseudomonadota</taxon>
        <taxon>Gammaproteobacteria</taxon>
        <taxon>Alteromonadales</taxon>
        <taxon>Shewanellaceae</taxon>
        <taxon>Shewanella</taxon>
    </lineage>
</organism>
<dbReference type="PROSITE" id="PS50268">
    <property type="entry name" value="CADHERIN_2"/>
    <property type="match status" value="1"/>
</dbReference>
<reference evidence="3" key="1">
    <citation type="submission" date="2020-04" db="EMBL/GenBank/DDBJ databases">
        <title>Description of Shewanella salipaludis sp. nov., isolated from a salt marsh.</title>
        <authorList>
            <person name="Park S."/>
            <person name="Yoon J.-H."/>
        </authorList>
    </citation>
    <scope>NUCLEOTIDE SEQUENCE</scope>
    <source>
        <strain evidence="3">SHSM-M6</strain>
    </source>
</reference>
<evidence type="ECO:0000313" key="4">
    <source>
        <dbReference type="Proteomes" id="UP000737113"/>
    </source>
</evidence>
<dbReference type="Pfam" id="PF17803">
    <property type="entry name" value="Cadherin_4"/>
    <property type="match status" value="1"/>
</dbReference>
<dbReference type="Pfam" id="PF17963">
    <property type="entry name" value="Big_9"/>
    <property type="match status" value="2"/>
</dbReference>
<dbReference type="InterPro" id="IPR040853">
    <property type="entry name" value="RapA2_cadherin-like"/>
</dbReference>
<evidence type="ECO:0000256" key="1">
    <source>
        <dbReference type="SAM" id="SignalP"/>
    </source>
</evidence>
<dbReference type="Proteomes" id="UP000737113">
    <property type="component" value="Unassembled WGS sequence"/>
</dbReference>
<dbReference type="PANTHER" id="PTHR34720:SF9">
    <property type="entry name" value="BLR4714 PROTEIN"/>
    <property type="match status" value="1"/>
</dbReference>
<gene>
    <name evidence="3" type="ORF">HC757_09545</name>
</gene>
<dbReference type="GO" id="GO:0016020">
    <property type="term" value="C:membrane"/>
    <property type="evidence" value="ECO:0007669"/>
    <property type="project" value="InterPro"/>
</dbReference>
<protein>
    <submittedName>
        <fullName evidence="3">Tandem-95 repeat protein</fullName>
    </submittedName>
</protein>
<dbReference type="Gene3D" id="2.60.40.3440">
    <property type="match status" value="1"/>
</dbReference>
<dbReference type="PANTHER" id="PTHR34720">
    <property type="entry name" value="MICROCYSTIN DEPENDENT PROTEIN"/>
    <property type="match status" value="1"/>
</dbReference>
<dbReference type="Gene3D" id="2.60.40.2810">
    <property type="match status" value="2"/>
</dbReference>
<accession>A0A972G1E7</accession>
<feature type="chain" id="PRO_5037685624" evidence="1">
    <location>
        <begin position="30"/>
        <end position="3179"/>
    </location>
</feature>
<dbReference type="InterPro" id="IPR013783">
    <property type="entry name" value="Ig-like_fold"/>
</dbReference>
<dbReference type="InterPro" id="IPR038081">
    <property type="entry name" value="CalX-like_sf"/>
</dbReference>
<dbReference type="Gene3D" id="2.60.40.10">
    <property type="entry name" value="Immunoglobulins"/>
    <property type="match status" value="1"/>
</dbReference>
<dbReference type="NCBIfam" id="NF041766">
    <property type="entry name" value="choice_anch_U"/>
    <property type="match status" value="1"/>
</dbReference>
<keyword evidence="4" id="KW-1185">Reference proteome</keyword>
<dbReference type="Gene3D" id="2.60.40.2030">
    <property type="match status" value="1"/>
</dbReference>
<proteinExistence type="predicted"/>
<dbReference type="RefSeq" id="WP_169564115.1">
    <property type="nucleotide sequence ID" value="NZ_JAAXYH010000005.1"/>
</dbReference>
<sequence>MSQTNKKSKGATGLQMLLPALLLAQPAMASVRSASVSRSRSGRQHAVVTGTMATPEQAATSKTSPFAAFGGMESQRQALPSGPADAMAFLRRQGLLHQGDTKHAAALSGQHLDDPQGRKTFTAGVSGLNANKTKFYAYSYTIFNLQCAVGAQQTKLNVVVAGPPISTVSCHDSGAFLVQSENLGIANGQCVVALRECLYGVANSAPTNISLTSTSVNQSGGANATVGTLSTTDADSGDSHTYSLVAGTGDTDNASFNISGSTLRANDASALAAGTYSVRINTNDGTANYAKALTITVVDNVWPTYQNGTPSISGTTQTQTTLTTRLSETGVTYWVVLASGATAPFASHIRNGTDRFGAPAPFSGNYNVTSAGVDFSDTITGLSPGTSYDIWVMSEDNVPNLGTANKVVLTTAAVDADGSLTAGGGVSEPVALNTTVDTVGEAVNLFDFTLTDGSGGDTLPMTVSQVVVNVSGTSTDSERGQVTWRLNGNDSSNVAGVYDAGADTITFSGLSISVADGGSETYTINAYYNDNINLTEDHTFILSVDGDTDLTLGAGGTQMSTTSPITNSTGSTIGVTATALAFTTQPAGSVSGSALTTQPVVTAQDAFGNTDLDFTETITLTEASAGTLTGTNALAAVSGSATFTNLVYSATADQQSFTLTANDQDGVGSDLPTVDANAVTSDVVATKLLFTTQPSPLTVTSGIPTSFNTVPVVEAVDATNLVDTGYSTGIALAEVNGAGSATMTGTGDTDGNGATVTLTPSSGVAAYTGLALSYTASGSSDESFNLQASSGGLSTANSSQLTAEVMGITDATYDAGSGVLVVTGTHFIANGGGADIDASTLTLTGEAGATYTLTDTLDVEIDSATQFTITLSATDKLYVNGLFNKDGTQSDGGTNYNLAAADDYMTAVTAGDTSDATNGITVSNVAAPTVTSAGYDASTGVLTVTGTNLVHATGAGNDIDASLLTLTGEGGSTYTLTDTTDVEIGSVTTFFLTLSATDKAAINLILNKDGSSSTGATNYNLAAADNWQPGAAASSNIADLTNNDITVSNVAVPTIDSATYDANTGALVVTGTGFSVLVGAGNDIVANKFSFTGEGGSTYTLIDTANVEITSGTAFTLMLSATDKATINQLVNKNGSDSTGGTPYNLAAAEDWTSGADSAVTVADLTGNGVTVANVATPTITSAGYNAATGVLTVSGSNFSQASGATNDIIANKFTLTGEGGETYTLTDTANVDINSATAFSLTLSAIDMAAVNQIINKNGGNATGGTAYNLAAAEDWAAGADSAVNVADLTGNGITASNVAAPTVTGASYDYASNLLTVTGTGLLKRSGAGNDIDVSMLTLTGEGGATYTLASSSDVDILSGTGFTVTLSGADIYHVEALLNQNGTSAASGTNYNLAAFDDWNTGADVAVNIADTTGNGITVSNYTMPTITSATYDWSTGQLVITGTELVSLAGAGNDIDASLLNFTGQSGSYSLTDSSDVELVSATSATVTLSATDKLNVHGLLNKNGTASSGPAPNIVTYNLAAMDNWVAGSPLAVDIADLTGNGITTSNVCTPSITGSSYDADTGVVTVTGSCLFKKPGANNDIDLSTFTFTGGVANATYTLTTTNDVEISSDTSFSFTLSGADKTNVDALLDQLGSSSSGGSTYNIAAAEDWLTAADAAATIADAGNGVNVTINPQITSASYNPATGVLVVTGSNLQANGGGADIDASMLTLTGEAGGSYTLTDTSDVERDSFSQFTLALSATDKAAVNALLNNTGTQSDDATPYNLAAADDWNTNITAGDTSDALATVTVSNTAPALTQLDGDAVSYSIGGADVLLDNGSDATLDDLSSQRLDGGSITVSIIANAQTAEDLLKIGNGAISTSGSDVMHSDSGGTIIGSFSGGNSGTDLVITLNSEATLARVRDLLSALKYANSDTATINTLSRSVRILINDGDGANSANQDVTVALVRAPIIDLDGDDSSGAGNGSYSGVFTEQAGAVAAADTDNGINDDGASYKALQVTLSNRPDAASESLSSSYGTGAQSVNGEAVTIGAYNSANGVLDIVIDDTSTSAATMQLLIASIRYDNSADEPDSTSRIISFAATDTDDNLGPVSTSTLSVTRVNDAPTGSVTISGSAIEDQTLTAANTLADNDGLGAISYQWQRNGTNVSGATGSSYALGDSDVGTVISVVASYTDGQGTAESVTSAATSAVSNINDAPTGSVTISGSPIRAQTLTAANTLADADGLGAIGYQWQRNGSNIGGATAASYVLVTADIGTAISVSASYTDGHGTAESVISGSTALVENNNTAPILTAAALSLAEDDSASAVITVTDETPAQVALSITTPPAHGSAELNGGLLTYVPAANYNGSDSLTLVGDDGEFLSEPLTIAITVTPVNDAPVANDDGFSLPVTNDNRYSLAVLANDSDVDTGDTLSISSAKAEIGSVTIAGQQLLYSAPASLHSAVTLKYRITDVKGAADEASVTLTLTGTDNDQLPLLTVPADVRVNATGLFTKVDPGTATATDVNGQPVAVTTLNGPSYFAPGRHKIFWQATDSAGRSKTAEQLIEVLPLIAIAKDSVATEGQTRSVRVYLNGPSPDYPVTVPYSVGGTAGPDDHSLVDGELVIAQGTEASIDVNILEDGKDEGDETLVITLDKALNLAAKSSHTLTISEQNLAPEVSLKASQAGVNGVFVVNNAEPVTVTATVSDANSLDSHSYQWLALTDAITLQRLSDTQVQFEVQDLAEGSYKLQLTVTDNGTPALESQALLYLEVRNSLPELGDNDSDGDLIPDSSEGFADDDGDGIADYLDAITECNIVPAVAAEASSFLVEGEPGACLRKGSSVANNSTGGAELITGEIPADTQANTRGSIYDFIAYGLPQQGQSLSLVLPQRQPVPENAVYRKFSGGQWVGFVMDADNGIRSAAGDKGYCPPPGDGAWQPGLTPGHWCIELTISDGGPNDDDGLANGTIVDPSATAVPMSSNHAPVVVADSLSMSWNTDTLIDVLANDSDADGDTLVLTSASADLGLVEVRSDRLYFRPLADHFGQALITYGVSDNQGGSGSGLVTVNVLANRFPVAVDDLLNLQFSRPIVIDVLANDSDPEGQALSVTQAGVDQGTVTINPDSSLTYTPASGFSGQAVIDYRVKDPLGASADARVLITVKAGAVVVDNESNGGAAGVLGLLLGGLALIRRRIFKS</sequence>